<dbReference type="PROSITE" id="PS50943">
    <property type="entry name" value="HTH_CROC1"/>
    <property type="match status" value="1"/>
</dbReference>
<dbReference type="Pfam" id="PF01381">
    <property type="entry name" value="HTH_3"/>
    <property type="match status" value="1"/>
</dbReference>
<gene>
    <name evidence="9" type="ORF">L21TH_1691</name>
</gene>
<feature type="domain" description="HTH cro/C1-type" evidence="8">
    <location>
        <begin position="10"/>
        <end position="63"/>
    </location>
</feature>
<dbReference type="RefSeq" id="WP_006314111.1">
    <property type="nucleotide sequence ID" value="NZ_ARZA01000195.1"/>
</dbReference>
<feature type="coiled-coil region" evidence="7">
    <location>
        <begin position="329"/>
        <end position="392"/>
    </location>
</feature>
<dbReference type="PANTHER" id="PTHR46630:SF1">
    <property type="entry name" value="TETRATRICOPEPTIDE REPEAT PROTEIN 29"/>
    <property type="match status" value="1"/>
</dbReference>
<dbReference type="eggNOG" id="COG0457">
    <property type="taxonomic scope" value="Bacteria"/>
</dbReference>
<dbReference type="SUPFAM" id="SSF47413">
    <property type="entry name" value="lambda repressor-like DNA-binding domains"/>
    <property type="match status" value="1"/>
</dbReference>
<evidence type="ECO:0000256" key="6">
    <source>
        <dbReference type="PROSITE-ProRule" id="PRU00339"/>
    </source>
</evidence>
<dbReference type="InterPro" id="IPR019734">
    <property type="entry name" value="TPR_rpt"/>
</dbReference>
<dbReference type="PROSITE" id="PS50005">
    <property type="entry name" value="TPR"/>
    <property type="match status" value="1"/>
</dbReference>
<evidence type="ECO:0000256" key="4">
    <source>
        <dbReference type="ARBA" id="ARBA00022803"/>
    </source>
</evidence>
<keyword evidence="2" id="KW-0963">Cytoplasm</keyword>
<dbReference type="Gene3D" id="1.25.40.10">
    <property type="entry name" value="Tetratricopeptide repeat domain"/>
    <property type="match status" value="3"/>
</dbReference>
<dbReference type="InterPro" id="IPR001387">
    <property type="entry name" value="Cro/C1-type_HTH"/>
</dbReference>
<dbReference type="EMBL" id="ARZA01000195">
    <property type="protein sequence ID" value="EOD00264.1"/>
    <property type="molecule type" value="Genomic_DNA"/>
</dbReference>
<dbReference type="InterPro" id="IPR010982">
    <property type="entry name" value="Lambda_DNA-bd_dom_sf"/>
</dbReference>
<protein>
    <submittedName>
        <fullName evidence="9">Transcriptional regulator</fullName>
    </submittedName>
</protein>
<dbReference type="PROSITE" id="PS50293">
    <property type="entry name" value="TPR_REGION"/>
    <property type="match status" value="1"/>
</dbReference>
<comment type="similarity">
    <text evidence="5">Belongs to the Rap family.</text>
</comment>
<dbReference type="GO" id="GO:0003677">
    <property type="term" value="F:DNA binding"/>
    <property type="evidence" value="ECO:0007669"/>
    <property type="project" value="InterPro"/>
</dbReference>
<keyword evidence="3" id="KW-0677">Repeat</keyword>
<comment type="subcellular location">
    <subcellularLocation>
        <location evidence="1">Cytoplasm</location>
    </subcellularLocation>
</comment>
<organism evidence="9 10">
    <name type="scientific">Caldisalinibacter kiritimatiensis</name>
    <dbReference type="NCBI Taxonomy" id="1304284"/>
    <lineage>
        <taxon>Bacteria</taxon>
        <taxon>Bacillati</taxon>
        <taxon>Bacillota</taxon>
        <taxon>Tissierellia</taxon>
        <taxon>Tissierellales</taxon>
        <taxon>Thermohalobacteraceae</taxon>
        <taxon>Caldisalinibacter</taxon>
    </lineage>
</organism>
<dbReference type="PANTHER" id="PTHR46630">
    <property type="entry name" value="TETRATRICOPEPTIDE REPEAT PROTEIN 29"/>
    <property type="match status" value="1"/>
</dbReference>
<dbReference type="Pfam" id="PF13424">
    <property type="entry name" value="TPR_12"/>
    <property type="match status" value="1"/>
</dbReference>
<evidence type="ECO:0000313" key="9">
    <source>
        <dbReference type="EMBL" id="EOD00264.1"/>
    </source>
</evidence>
<evidence type="ECO:0000313" key="10">
    <source>
        <dbReference type="Proteomes" id="UP000013378"/>
    </source>
</evidence>
<dbReference type="AlphaFoldDB" id="R1CUA9"/>
<evidence type="ECO:0000256" key="2">
    <source>
        <dbReference type="ARBA" id="ARBA00022490"/>
    </source>
</evidence>
<evidence type="ECO:0000259" key="8">
    <source>
        <dbReference type="PROSITE" id="PS50943"/>
    </source>
</evidence>
<dbReference type="eggNOG" id="COG1396">
    <property type="taxonomic scope" value="Bacteria"/>
</dbReference>
<evidence type="ECO:0000256" key="5">
    <source>
        <dbReference type="ARBA" id="ARBA00038253"/>
    </source>
</evidence>
<dbReference type="CDD" id="cd00093">
    <property type="entry name" value="HTH_XRE"/>
    <property type="match status" value="1"/>
</dbReference>
<comment type="caution">
    <text evidence="9">The sequence shown here is derived from an EMBL/GenBank/DDBJ whole genome shotgun (WGS) entry which is preliminary data.</text>
</comment>
<dbReference type="InterPro" id="IPR051476">
    <property type="entry name" value="Bac_ResReg_Asp_Phosphatase"/>
</dbReference>
<dbReference type="InterPro" id="IPR011990">
    <property type="entry name" value="TPR-like_helical_dom_sf"/>
</dbReference>
<dbReference type="OrthoDB" id="2986817at2"/>
<feature type="coiled-coil region" evidence="7">
    <location>
        <begin position="253"/>
        <end position="280"/>
    </location>
</feature>
<dbReference type="Gene3D" id="1.10.260.40">
    <property type="entry name" value="lambda repressor-like DNA-binding domains"/>
    <property type="match status" value="1"/>
</dbReference>
<dbReference type="STRING" id="1304284.L21TH_1691"/>
<dbReference type="GO" id="GO:0005737">
    <property type="term" value="C:cytoplasm"/>
    <property type="evidence" value="ECO:0007669"/>
    <property type="project" value="UniProtKB-SubCell"/>
</dbReference>
<sequence length="427" mass="50284">MELLTIGEKIRRLRKEKNMSLRELGEDFVSKAQLSYIENGKASPNIELLKYLAQKLDVDLEYLLETEKDQVKRYCKLWLEEMSAHVNLDNITKVEEVYKKINKYAKEYDLVEILGENNLLITQAYINEKLYDRALGSIQQSFYYYSKVSNIEKIIEVIIKEGNIYTLKGLYEVALNKYRQAHTFYSQLPVKKLKLESNILYNISTCYHILKDKENAKKYAEEALKIDKQLKDTKRYAQSLLKYASTLIINGEYIEAENILKQANSLLKKKEDEKTKAFIENNFGCVYLESGDYENAYKHLMKAKLIKEEMNLDELPTTLFELYKYHIKVGEDEKAIKQLEKAIEFSKERKLKEHIIKGLDYYVEYLMDKKSYKEAILKIKEQTSLLEQMEMKKVLVDAYLKLGNTYNLLGEKEKALEAFEKAYIINK</sequence>
<evidence type="ECO:0000256" key="3">
    <source>
        <dbReference type="ARBA" id="ARBA00022737"/>
    </source>
</evidence>
<dbReference type="SMART" id="SM00028">
    <property type="entry name" value="TPR"/>
    <property type="match status" value="5"/>
</dbReference>
<proteinExistence type="inferred from homology"/>
<evidence type="ECO:0000256" key="1">
    <source>
        <dbReference type="ARBA" id="ARBA00004496"/>
    </source>
</evidence>
<keyword evidence="10" id="KW-1185">Reference proteome</keyword>
<reference evidence="9 10" key="1">
    <citation type="journal article" date="2015" name="Geomicrobiol. J.">
        <title>Caldisalinibacter kiritimatiensis gen. nov., sp. nov., a moderately thermohalophilic thiosulfate-reducing bacterium from a hypersaline microbial mat.</title>
        <authorList>
            <person name="Ben Hania W."/>
            <person name="Joseph M."/>
            <person name="Fiebig A."/>
            <person name="Bunk B."/>
            <person name="Klenk H.-P."/>
            <person name="Fardeau M.-L."/>
            <person name="Spring S."/>
        </authorList>
    </citation>
    <scope>NUCLEOTIDE SEQUENCE [LARGE SCALE GENOMIC DNA]</scope>
    <source>
        <strain evidence="9 10">L21-TH-D2</strain>
    </source>
</reference>
<dbReference type="Pfam" id="PF13181">
    <property type="entry name" value="TPR_8"/>
    <property type="match status" value="2"/>
</dbReference>
<keyword evidence="7" id="KW-0175">Coiled coil</keyword>
<name>R1CUA9_9FIRM</name>
<dbReference type="SUPFAM" id="SSF48452">
    <property type="entry name" value="TPR-like"/>
    <property type="match status" value="2"/>
</dbReference>
<feature type="repeat" description="TPR" evidence="6">
    <location>
        <begin position="396"/>
        <end position="427"/>
    </location>
</feature>
<keyword evidence="4 6" id="KW-0802">TPR repeat</keyword>
<accession>R1CUA9</accession>
<evidence type="ECO:0000256" key="7">
    <source>
        <dbReference type="SAM" id="Coils"/>
    </source>
</evidence>
<dbReference type="Proteomes" id="UP000013378">
    <property type="component" value="Unassembled WGS sequence"/>
</dbReference>
<dbReference type="SMART" id="SM00530">
    <property type="entry name" value="HTH_XRE"/>
    <property type="match status" value="1"/>
</dbReference>